<proteinExistence type="predicted"/>
<keyword evidence="2" id="KW-1185">Reference proteome</keyword>
<gene>
    <name evidence="1" type="ORF">LZZ85_24355</name>
</gene>
<organism evidence="1 2">
    <name type="scientific">Terrimonas ginsenosidimutans</name>
    <dbReference type="NCBI Taxonomy" id="2908004"/>
    <lineage>
        <taxon>Bacteria</taxon>
        <taxon>Pseudomonadati</taxon>
        <taxon>Bacteroidota</taxon>
        <taxon>Chitinophagia</taxon>
        <taxon>Chitinophagales</taxon>
        <taxon>Chitinophagaceae</taxon>
        <taxon>Terrimonas</taxon>
    </lineage>
</organism>
<evidence type="ECO:0000313" key="1">
    <source>
        <dbReference type="EMBL" id="MCG2617453.1"/>
    </source>
</evidence>
<accession>A0ABS9KYR2</accession>
<dbReference type="Proteomes" id="UP001165367">
    <property type="component" value="Unassembled WGS sequence"/>
</dbReference>
<reference evidence="1" key="1">
    <citation type="submission" date="2022-01" db="EMBL/GenBank/DDBJ databases">
        <authorList>
            <person name="Jo J.-H."/>
            <person name="Im W.-T."/>
        </authorList>
    </citation>
    <scope>NUCLEOTIDE SEQUENCE</scope>
    <source>
        <strain evidence="1">NA20</strain>
    </source>
</reference>
<sequence>MPEKNTATISAVPKPPPLTKDQILMMQIANAARKNVTVIQESEEMVKGPVNDFVITMKAMGQELEGMKSPK</sequence>
<comment type="caution">
    <text evidence="1">The sequence shown here is derived from an EMBL/GenBank/DDBJ whole genome shotgun (WGS) entry which is preliminary data.</text>
</comment>
<evidence type="ECO:0000313" key="2">
    <source>
        <dbReference type="Proteomes" id="UP001165367"/>
    </source>
</evidence>
<name>A0ABS9KYR2_9BACT</name>
<dbReference type="RefSeq" id="WP_237876210.1">
    <property type="nucleotide sequence ID" value="NZ_JAKLTR010000021.1"/>
</dbReference>
<dbReference type="EMBL" id="JAKLTR010000021">
    <property type="protein sequence ID" value="MCG2617453.1"/>
    <property type="molecule type" value="Genomic_DNA"/>
</dbReference>
<protein>
    <submittedName>
        <fullName evidence="1">Uncharacterized protein</fullName>
    </submittedName>
</protein>